<evidence type="ECO:0000256" key="5">
    <source>
        <dbReference type="ARBA" id="ARBA00023292"/>
    </source>
</evidence>
<dbReference type="Gene3D" id="2.10.25.10">
    <property type="entry name" value="Laminin"/>
    <property type="match status" value="2"/>
</dbReference>
<dbReference type="InterPro" id="IPR008979">
    <property type="entry name" value="Galactose-bd-like_sf"/>
</dbReference>
<feature type="domain" description="Laminin N-terminal" evidence="8">
    <location>
        <begin position="84"/>
        <end position="320"/>
    </location>
</feature>
<evidence type="ECO:0000256" key="3">
    <source>
        <dbReference type="ARBA" id="ARBA00023157"/>
    </source>
</evidence>
<dbReference type="SUPFAM" id="SSF49785">
    <property type="entry name" value="Galactose-binding domain-like"/>
    <property type="match status" value="1"/>
</dbReference>
<feature type="disulfide bond" evidence="6">
    <location>
        <begin position="403"/>
        <end position="412"/>
    </location>
</feature>
<dbReference type="GO" id="GO:0007411">
    <property type="term" value="P:axon guidance"/>
    <property type="evidence" value="ECO:0007669"/>
    <property type="project" value="TreeGrafter"/>
</dbReference>
<dbReference type="FunFam" id="2.60.120.260:FF:000018">
    <property type="entry name" value="Laminin subunit gamma 1"/>
    <property type="match status" value="1"/>
</dbReference>
<sequence>MRQVLKDGCNKVKRMFYKLILTLVVAEKTSKRFLQTIETRQQKLVRRQRKHWRNFSSVLRFLALFLFLGGVDSRSPCLNELTKATLRCMPSFGNAAFEKTVISNNTCGNPPSEFCVQTGVTSPTKECELCNATEPRYSHPAEFITDIKNDQNRTWWQSETLLHNPDKPVTLTLDLGKSYDVSYIRIRFRSPRPESMAIYKRTSTDPKAPWIPYQYLSASCEKTYKVKANDIAKTNQQVLCTDAFSSISPLTGGNVAFTTLEGRPDNLNFDNSPELQEWVTASAIRIDLDRMNTFGDEVFGDSNVLRSYYFAIIDLTVGGRCKCNGHAAVCMKKQESGRLQLRCICHHNTTGIDCQKCDPLFNNRPWARATEDSANECIKCNCNDLADSCVYDENLGFGRCENCKRNTAGPQCERCRDNFFRLTSSDDCQACKCDPVGSVSLQCDPTGQCTCKPGVTGVKCDRCQPNYFGFSQTGCR</sequence>
<name>A0A9W9YCY5_9CNID</name>
<reference evidence="9" key="1">
    <citation type="submission" date="2023-01" db="EMBL/GenBank/DDBJ databases">
        <title>Genome assembly of the deep-sea coral Lophelia pertusa.</title>
        <authorList>
            <person name="Herrera S."/>
            <person name="Cordes E."/>
        </authorList>
    </citation>
    <scope>NUCLEOTIDE SEQUENCE</scope>
    <source>
        <strain evidence="9">USNM1676648</strain>
        <tissue evidence="9">Polyp</tissue>
    </source>
</reference>
<evidence type="ECO:0000313" key="9">
    <source>
        <dbReference type="EMBL" id="KAJ7334373.1"/>
    </source>
</evidence>
<comment type="caution">
    <text evidence="6">Lacks conserved residue(s) required for the propagation of feature annotation.</text>
</comment>
<dbReference type="InterPro" id="IPR002049">
    <property type="entry name" value="LE_dom"/>
</dbReference>
<dbReference type="InterPro" id="IPR008211">
    <property type="entry name" value="Laminin_N"/>
</dbReference>
<gene>
    <name evidence="9" type="primary">LAMC3_3</name>
    <name evidence="9" type="ORF">OS493_014684</name>
</gene>
<dbReference type="PROSITE" id="PS01248">
    <property type="entry name" value="EGF_LAM_1"/>
    <property type="match status" value="1"/>
</dbReference>
<dbReference type="SMART" id="SM00136">
    <property type="entry name" value="LamNT"/>
    <property type="match status" value="1"/>
</dbReference>
<proteinExistence type="predicted"/>
<comment type="caution">
    <text evidence="9">The sequence shown here is derived from an EMBL/GenBank/DDBJ whole genome shotgun (WGS) entry which is preliminary data.</text>
</comment>
<evidence type="ECO:0000313" key="10">
    <source>
        <dbReference type="Proteomes" id="UP001163046"/>
    </source>
</evidence>
<evidence type="ECO:0000256" key="6">
    <source>
        <dbReference type="PROSITE-ProRule" id="PRU00460"/>
    </source>
</evidence>
<keyword evidence="5 6" id="KW-0424">Laminin EGF-like domain</keyword>
<feature type="disulfide bond" evidence="6">
    <location>
        <begin position="451"/>
        <end position="460"/>
    </location>
</feature>
<dbReference type="FunFam" id="2.10.25.10:FF:000067">
    <property type="entry name" value="Laminin subunit gamma 1"/>
    <property type="match status" value="1"/>
</dbReference>
<dbReference type="Pfam" id="PF00055">
    <property type="entry name" value="Laminin_N"/>
    <property type="match status" value="1"/>
</dbReference>
<dbReference type="PANTHER" id="PTHR10574">
    <property type="entry name" value="NETRIN/LAMININ-RELATED"/>
    <property type="match status" value="1"/>
</dbReference>
<evidence type="ECO:0000259" key="7">
    <source>
        <dbReference type="PROSITE" id="PS50027"/>
    </source>
</evidence>
<dbReference type="PANTHER" id="PTHR10574:SF435">
    <property type="entry name" value="LAMININ SUBUNIT GAMMA-1"/>
    <property type="match status" value="1"/>
</dbReference>
<accession>A0A9W9YCY5</accession>
<dbReference type="SUPFAM" id="SSF57196">
    <property type="entry name" value="EGF/Laminin"/>
    <property type="match status" value="3"/>
</dbReference>
<dbReference type="SMART" id="SM00180">
    <property type="entry name" value="EGF_Lam"/>
    <property type="match status" value="3"/>
</dbReference>
<organism evidence="9 10">
    <name type="scientific">Desmophyllum pertusum</name>
    <dbReference type="NCBI Taxonomy" id="174260"/>
    <lineage>
        <taxon>Eukaryota</taxon>
        <taxon>Metazoa</taxon>
        <taxon>Cnidaria</taxon>
        <taxon>Anthozoa</taxon>
        <taxon>Hexacorallia</taxon>
        <taxon>Scleractinia</taxon>
        <taxon>Caryophylliina</taxon>
        <taxon>Caryophylliidae</taxon>
        <taxon>Desmophyllum</taxon>
    </lineage>
</organism>
<dbReference type="Gene3D" id="2.60.120.260">
    <property type="entry name" value="Galactose-binding domain-like"/>
    <property type="match status" value="1"/>
</dbReference>
<dbReference type="PROSITE" id="PS51117">
    <property type="entry name" value="LAMININ_NTER"/>
    <property type="match status" value="1"/>
</dbReference>
<evidence type="ECO:0000256" key="2">
    <source>
        <dbReference type="ARBA" id="ARBA00022737"/>
    </source>
</evidence>
<feature type="domain" description="Laminin EGF-like" evidence="7">
    <location>
        <begin position="431"/>
        <end position="476"/>
    </location>
</feature>
<dbReference type="FunFam" id="2.10.25.10:FF:000166">
    <property type="entry name" value="laminin subunit gamma-1"/>
    <property type="match status" value="1"/>
</dbReference>
<feature type="disulfide bond" evidence="6">
    <location>
        <begin position="431"/>
        <end position="443"/>
    </location>
</feature>
<dbReference type="InterPro" id="IPR050440">
    <property type="entry name" value="Laminin/Netrin_ECM"/>
</dbReference>
<dbReference type="OrthoDB" id="430826at2759"/>
<dbReference type="PROSITE" id="PS50027">
    <property type="entry name" value="EGF_LAM_2"/>
    <property type="match status" value="2"/>
</dbReference>
<dbReference type="Pfam" id="PF00053">
    <property type="entry name" value="EGF_laminin"/>
    <property type="match status" value="3"/>
</dbReference>
<keyword evidence="1" id="KW-0732">Signal</keyword>
<evidence type="ECO:0000256" key="1">
    <source>
        <dbReference type="ARBA" id="ARBA00022729"/>
    </source>
</evidence>
<keyword evidence="3 6" id="KW-1015">Disulfide bond</keyword>
<evidence type="ECO:0000259" key="8">
    <source>
        <dbReference type="PROSITE" id="PS51117"/>
    </source>
</evidence>
<keyword evidence="2" id="KW-0677">Repeat</keyword>
<dbReference type="GO" id="GO:0009888">
    <property type="term" value="P:tissue development"/>
    <property type="evidence" value="ECO:0007669"/>
    <property type="project" value="TreeGrafter"/>
</dbReference>
<protein>
    <submittedName>
        <fullName evidence="9">Laminin subunit</fullName>
    </submittedName>
</protein>
<dbReference type="AlphaFoldDB" id="A0A9W9YCY5"/>
<dbReference type="CDD" id="cd00055">
    <property type="entry name" value="EGF_Lam"/>
    <property type="match status" value="3"/>
</dbReference>
<dbReference type="GO" id="GO:0009887">
    <property type="term" value="P:animal organ morphogenesis"/>
    <property type="evidence" value="ECO:0007669"/>
    <property type="project" value="TreeGrafter"/>
</dbReference>
<keyword evidence="4" id="KW-0325">Glycoprotein</keyword>
<evidence type="ECO:0000256" key="4">
    <source>
        <dbReference type="ARBA" id="ARBA00023180"/>
    </source>
</evidence>
<keyword evidence="10" id="KW-1185">Reference proteome</keyword>
<dbReference type="Proteomes" id="UP001163046">
    <property type="component" value="Unassembled WGS sequence"/>
</dbReference>
<feature type="domain" description="Laminin EGF-like" evidence="7">
    <location>
        <begin position="380"/>
        <end position="430"/>
    </location>
</feature>
<dbReference type="EMBL" id="MU827784">
    <property type="protein sequence ID" value="KAJ7334373.1"/>
    <property type="molecule type" value="Genomic_DNA"/>
</dbReference>